<dbReference type="OrthoDB" id="1854250at2"/>
<dbReference type="RefSeq" id="WP_043870297.1">
    <property type="nucleotide sequence ID" value="NZ_CP004393.1"/>
</dbReference>
<sequence length="246" mass="26940">MTEITGHRGARALWPENSRTGFRQAVKLGCDAIEFDVHLTRAGELVVIHDPTLERTTEGTGRVAELSPAARAATRLKGSDESIPTLDEVLDILAPSGVRLHVEIKLDAGGDAYPGLAGRVAERLVAHGVAGRAHLTSFDMDVLRACRDHSPEIPRLVSADAAWVEKRGGLEEFLSGVRDLADIVALRHDYFAQVFDQVTGLWPRERLCAWTINEPELLRDWLARDIGHLTTDRPDLALALRPVAAV</sequence>
<dbReference type="KEGG" id="cid:P73_3114"/>
<reference evidence="2 3" key="1">
    <citation type="journal article" date="2014" name="Int. J. Syst. Evol. Microbiol.">
        <title>Celeribacter indicus sp. nov., a polycyclic aromatic hydrocarbon-degrading bacterium from deep-sea sediment and reclassification of Huaishuia halophila as Celeribacter halophilus comb. nov.</title>
        <authorList>
            <person name="Lai Q."/>
            <person name="Cao J."/>
            <person name="Yuan J."/>
            <person name="Li F."/>
            <person name="Shao Z."/>
        </authorList>
    </citation>
    <scope>NUCLEOTIDE SEQUENCE [LARGE SCALE GENOMIC DNA]</scope>
    <source>
        <strain evidence="2">P73</strain>
    </source>
</reference>
<dbReference type="PANTHER" id="PTHR46211">
    <property type="entry name" value="GLYCEROPHOSPHORYL DIESTER PHOSPHODIESTERASE"/>
    <property type="match status" value="1"/>
</dbReference>
<gene>
    <name evidence="2" type="ORF">P73_3114</name>
</gene>
<dbReference type="Gene3D" id="3.20.20.190">
    <property type="entry name" value="Phosphatidylinositol (PI) phosphodiesterase"/>
    <property type="match status" value="1"/>
</dbReference>
<dbReference type="GO" id="GO:0008081">
    <property type="term" value="F:phosphoric diester hydrolase activity"/>
    <property type="evidence" value="ECO:0007669"/>
    <property type="project" value="InterPro"/>
</dbReference>
<protein>
    <submittedName>
        <fullName evidence="2">Glycerophosphoryl diester phosphodiesterase</fullName>
    </submittedName>
</protein>
<name>A0A0B5DXV5_9RHOB</name>
<evidence type="ECO:0000259" key="1">
    <source>
        <dbReference type="PROSITE" id="PS51704"/>
    </source>
</evidence>
<dbReference type="GO" id="GO:0006629">
    <property type="term" value="P:lipid metabolic process"/>
    <property type="evidence" value="ECO:0007669"/>
    <property type="project" value="InterPro"/>
</dbReference>
<dbReference type="Pfam" id="PF03009">
    <property type="entry name" value="GDPD"/>
    <property type="match status" value="1"/>
</dbReference>
<proteinExistence type="predicted"/>
<dbReference type="InterPro" id="IPR017946">
    <property type="entry name" value="PLC-like_Pdiesterase_TIM-brl"/>
</dbReference>
<dbReference type="PROSITE" id="PS50007">
    <property type="entry name" value="PIPLC_X_DOMAIN"/>
    <property type="match status" value="1"/>
</dbReference>
<keyword evidence="3" id="KW-1185">Reference proteome</keyword>
<dbReference type="SUPFAM" id="SSF51695">
    <property type="entry name" value="PLC-like phosphodiesterases"/>
    <property type="match status" value="1"/>
</dbReference>
<organism evidence="2 3">
    <name type="scientific">Celeribacter indicus</name>
    <dbReference type="NCBI Taxonomy" id="1208324"/>
    <lineage>
        <taxon>Bacteria</taxon>
        <taxon>Pseudomonadati</taxon>
        <taxon>Pseudomonadota</taxon>
        <taxon>Alphaproteobacteria</taxon>
        <taxon>Rhodobacterales</taxon>
        <taxon>Roseobacteraceae</taxon>
        <taxon>Celeribacter</taxon>
    </lineage>
</organism>
<feature type="domain" description="GP-PDE" evidence="1">
    <location>
        <begin position="2"/>
        <end position="241"/>
    </location>
</feature>
<dbReference type="CDD" id="cd08565">
    <property type="entry name" value="GDPD_pAtGDE_like"/>
    <property type="match status" value="1"/>
</dbReference>
<dbReference type="HOGENOM" id="CLU_030006_3_3_5"/>
<accession>A0A0B5DXV5</accession>
<dbReference type="InterPro" id="IPR030395">
    <property type="entry name" value="GP_PDE_dom"/>
</dbReference>
<dbReference type="Proteomes" id="UP000031521">
    <property type="component" value="Chromosome"/>
</dbReference>
<dbReference type="EMBL" id="CP004393">
    <property type="protein sequence ID" value="AJE47829.1"/>
    <property type="molecule type" value="Genomic_DNA"/>
</dbReference>
<dbReference type="PROSITE" id="PS51704">
    <property type="entry name" value="GP_PDE"/>
    <property type="match status" value="1"/>
</dbReference>
<dbReference type="AlphaFoldDB" id="A0A0B5DXV5"/>
<dbReference type="STRING" id="1208324.P73_3114"/>
<evidence type="ECO:0000313" key="2">
    <source>
        <dbReference type="EMBL" id="AJE47829.1"/>
    </source>
</evidence>
<dbReference type="PANTHER" id="PTHR46211:SF1">
    <property type="entry name" value="GLYCEROPHOSPHODIESTER PHOSPHODIESTERASE, CYTOPLASMIC"/>
    <property type="match status" value="1"/>
</dbReference>
<evidence type="ECO:0000313" key="3">
    <source>
        <dbReference type="Proteomes" id="UP000031521"/>
    </source>
</evidence>